<evidence type="ECO:0000313" key="11">
    <source>
        <dbReference type="Proteomes" id="UP000218209"/>
    </source>
</evidence>
<sequence>MEGGVPVLYAGLGAALARAATYSAVRVGGYERARGGVAAATGLPESAAVTKAVAGASAGAAGALVGAPFELAKTRMQAAPPGAYRHLGDALVRSAAGGGGLAGLWRGGVPAVARAAAVNAAQLGVYDGAKGWLRSVGGVGGAAAGGAWRWPPRRLAVW</sequence>
<evidence type="ECO:0000313" key="10">
    <source>
        <dbReference type="EMBL" id="OSX77348.1"/>
    </source>
</evidence>
<dbReference type="Gene3D" id="1.50.40.10">
    <property type="entry name" value="Mitochondrial carrier domain"/>
    <property type="match status" value="1"/>
</dbReference>
<evidence type="ECO:0000256" key="7">
    <source>
        <dbReference type="ARBA" id="ARBA00023136"/>
    </source>
</evidence>
<dbReference type="GO" id="GO:0016020">
    <property type="term" value="C:membrane"/>
    <property type="evidence" value="ECO:0007669"/>
    <property type="project" value="UniProtKB-SubCell"/>
</dbReference>
<dbReference type="PROSITE" id="PS50920">
    <property type="entry name" value="SOLCAR"/>
    <property type="match status" value="2"/>
</dbReference>
<keyword evidence="5" id="KW-0677">Repeat</keyword>
<dbReference type="InterPro" id="IPR050391">
    <property type="entry name" value="Mito_Metabolite_Transporter"/>
</dbReference>
<gene>
    <name evidence="10" type="ORF">BU14_0152s0043</name>
</gene>
<evidence type="ECO:0000256" key="5">
    <source>
        <dbReference type="ARBA" id="ARBA00022737"/>
    </source>
</evidence>
<keyword evidence="11" id="KW-1185">Reference proteome</keyword>
<evidence type="ECO:0000256" key="9">
    <source>
        <dbReference type="RuleBase" id="RU000488"/>
    </source>
</evidence>
<evidence type="ECO:0000256" key="8">
    <source>
        <dbReference type="PROSITE-ProRule" id="PRU00282"/>
    </source>
</evidence>
<comment type="similarity">
    <text evidence="2 9">Belongs to the mitochondrial carrier (TC 2.A.29) family.</text>
</comment>
<evidence type="ECO:0000256" key="4">
    <source>
        <dbReference type="ARBA" id="ARBA00022692"/>
    </source>
</evidence>
<evidence type="ECO:0000256" key="3">
    <source>
        <dbReference type="ARBA" id="ARBA00022448"/>
    </source>
</evidence>
<comment type="subcellular location">
    <subcellularLocation>
        <location evidence="1">Membrane</location>
        <topology evidence="1">Multi-pass membrane protein</topology>
    </subcellularLocation>
</comment>
<dbReference type="Pfam" id="PF00153">
    <property type="entry name" value="Mito_carr"/>
    <property type="match status" value="1"/>
</dbReference>
<evidence type="ECO:0008006" key="12">
    <source>
        <dbReference type="Google" id="ProtNLM"/>
    </source>
</evidence>
<dbReference type="EMBL" id="KV918841">
    <property type="protein sequence ID" value="OSX77348.1"/>
    <property type="molecule type" value="Genomic_DNA"/>
</dbReference>
<dbReference type="AlphaFoldDB" id="A0A1X6P917"/>
<protein>
    <recommendedName>
        <fullName evidence="12">Mitochondrial carrier protein</fullName>
    </recommendedName>
</protein>
<dbReference type="SUPFAM" id="SSF103506">
    <property type="entry name" value="Mitochondrial carrier"/>
    <property type="match status" value="1"/>
</dbReference>
<evidence type="ECO:0000256" key="1">
    <source>
        <dbReference type="ARBA" id="ARBA00004141"/>
    </source>
</evidence>
<evidence type="ECO:0000256" key="2">
    <source>
        <dbReference type="ARBA" id="ARBA00006375"/>
    </source>
</evidence>
<dbReference type="InterPro" id="IPR018108">
    <property type="entry name" value="MCP_transmembrane"/>
</dbReference>
<reference evidence="10 11" key="1">
    <citation type="submission" date="2017-03" db="EMBL/GenBank/DDBJ databases">
        <title>WGS assembly of Porphyra umbilicalis.</title>
        <authorList>
            <person name="Brawley S.H."/>
            <person name="Blouin N.A."/>
            <person name="Ficko-Blean E."/>
            <person name="Wheeler G.L."/>
            <person name="Lohr M."/>
            <person name="Goodson H.V."/>
            <person name="Jenkins J.W."/>
            <person name="Blaby-Haas C.E."/>
            <person name="Helliwell K.E."/>
            <person name="Chan C."/>
            <person name="Marriage T."/>
            <person name="Bhattacharya D."/>
            <person name="Klein A.S."/>
            <person name="Badis Y."/>
            <person name="Brodie J."/>
            <person name="Cao Y."/>
            <person name="Collen J."/>
            <person name="Dittami S.M."/>
            <person name="Gachon C.M."/>
            <person name="Green B.R."/>
            <person name="Karpowicz S."/>
            <person name="Kim J.W."/>
            <person name="Kudahl U."/>
            <person name="Lin S."/>
            <person name="Michel G."/>
            <person name="Mittag M."/>
            <person name="Olson B.J."/>
            <person name="Pangilinan J."/>
            <person name="Peng Y."/>
            <person name="Qiu H."/>
            <person name="Shu S."/>
            <person name="Singer J.T."/>
            <person name="Smith A.G."/>
            <person name="Sprecher B.N."/>
            <person name="Wagner V."/>
            <person name="Wang W."/>
            <person name="Wang Z.-Y."/>
            <person name="Yan J."/>
            <person name="Yarish C."/>
            <person name="Zoeuner-Riek S."/>
            <person name="Zhuang Y."/>
            <person name="Zou Y."/>
            <person name="Lindquist E.A."/>
            <person name="Grimwood J."/>
            <person name="Barry K."/>
            <person name="Rokhsar D.S."/>
            <person name="Schmutz J."/>
            <person name="Stiller J.W."/>
            <person name="Grossman A.R."/>
            <person name="Prochnik S.E."/>
        </authorList>
    </citation>
    <scope>NUCLEOTIDE SEQUENCE [LARGE SCALE GENOMIC DNA]</scope>
    <source>
        <strain evidence="10">4086291</strain>
    </source>
</reference>
<dbReference type="PANTHER" id="PTHR45618">
    <property type="entry name" value="MITOCHONDRIAL DICARBOXYLATE CARRIER-RELATED"/>
    <property type="match status" value="1"/>
</dbReference>
<organism evidence="10 11">
    <name type="scientific">Porphyra umbilicalis</name>
    <name type="common">Purple laver</name>
    <name type="synonym">Red alga</name>
    <dbReference type="NCBI Taxonomy" id="2786"/>
    <lineage>
        <taxon>Eukaryota</taxon>
        <taxon>Rhodophyta</taxon>
        <taxon>Bangiophyceae</taxon>
        <taxon>Bangiales</taxon>
        <taxon>Bangiaceae</taxon>
        <taxon>Porphyra</taxon>
    </lineage>
</organism>
<dbReference type="Proteomes" id="UP000218209">
    <property type="component" value="Unassembled WGS sequence"/>
</dbReference>
<proteinExistence type="inferred from homology"/>
<name>A0A1X6P917_PORUM</name>
<keyword evidence="7 8" id="KW-0472">Membrane</keyword>
<keyword evidence="3 9" id="KW-0813">Transport</keyword>
<dbReference type="InterPro" id="IPR023395">
    <property type="entry name" value="MCP_dom_sf"/>
</dbReference>
<feature type="repeat" description="Solcar" evidence="8">
    <location>
        <begin position="1"/>
        <end position="36"/>
    </location>
</feature>
<accession>A0A1X6P917</accession>
<feature type="repeat" description="Solcar" evidence="8">
    <location>
        <begin position="46"/>
        <end position="132"/>
    </location>
</feature>
<evidence type="ECO:0000256" key="6">
    <source>
        <dbReference type="ARBA" id="ARBA00022989"/>
    </source>
</evidence>
<keyword evidence="4 8" id="KW-0812">Transmembrane</keyword>
<keyword evidence="6" id="KW-1133">Transmembrane helix</keyword>